<sequence length="97" mass="10975">MHRFIACNKPFSVRESVSIYNKSLSFSQSLSFNFSSSSFSPLFFFRPILGFRHFSNLQSLFSSISFSCLIPLNNHTSSSSSFSSSLSFFALFLRVLS</sequence>
<name>A0AAN9PUE8_CLITE</name>
<proteinExistence type="predicted"/>
<dbReference type="AlphaFoldDB" id="A0AAN9PUE8"/>
<protein>
    <submittedName>
        <fullName evidence="1">Uncharacterized protein</fullName>
    </submittedName>
</protein>
<evidence type="ECO:0000313" key="1">
    <source>
        <dbReference type="EMBL" id="KAK7311106.1"/>
    </source>
</evidence>
<reference evidence="1 2" key="1">
    <citation type="submission" date="2024-01" db="EMBL/GenBank/DDBJ databases">
        <title>The genomes of 5 underutilized Papilionoideae crops provide insights into root nodulation and disease resistance.</title>
        <authorList>
            <person name="Yuan L."/>
        </authorList>
    </citation>
    <scope>NUCLEOTIDE SEQUENCE [LARGE SCALE GENOMIC DNA]</scope>
    <source>
        <strain evidence="1">LY-2023</strain>
        <tissue evidence="1">Leaf</tissue>
    </source>
</reference>
<keyword evidence="2" id="KW-1185">Reference proteome</keyword>
<dbReference type="Proteomes" id="UP001359559">
    <property type="component" value="Unassembled WGS sequence"/>
</dbReference>
<comment type="caution">
    <text evidence="1">The sequence shown here is derived from an EMBL/GenBank/DDBJ whole genome shotgun (WGS) entry which is preliminary data.</text>
</comment>
<accession>A0AAN9PUE8</accession>
<gene>
    <name evidence="1" type="ORF">RJT34_09013</name>
</gene>
<evidence type="ECO:0000313" key="2">
    <source>
        <dbReference type="Proteomes" id="UP001359559"/>
    </source>
</evidence>
<dbReference type="EMBL" id="JAYKXN010000002">
    <property type="protein sequence ID" value="KAK7311106.1"/>
    <property type="molecule type" value="Genomic_DNA"/>
</dbReference>
<organism evidence="1 2">
    <name type="scientific">Clitoria ternatea</name>
    <name type="common">Butterfly pea</name>
    <dbReference type="NCBI Taxonomy" id="43366"/>
    <lineage>
        <taxon>Eukaryota</taxon>
        <taxon>Viridiplantae</taxon>
        <taxon>Streptophyta</taxon>
        <taxon>Embryophyta</taxon>
        <taxon>Tracheophyta</taxon>
        <taxon>Spermatophyta</taxon>
        <taxon>Magnoliopsida</taxon>
        <taxon>eudicotyledons</taxon>
        <taxon>Gunneridae</taxon>
        <taxon>Pentapetalae</taxon>
        <taxon>rosids</taxon>
        <taxon>fabids</taxon>
        <taxon>Fabales</taxon>
        <taxon>Fabaceae</taxon>
        <taxon>Papilionoideae</taxon>
        <taxon>50 kb inversion clade</taxon>
        <taxon>NPAAA clade</taxon>
        <taxon>indigoferoid/millettioid clade</taxon>
        <taxon>Phaseoleae</taxon>
        <taxon>Clitoria</taxon>
    </lineage>
</organism>